<proteinExistence type="predicted"/>
<name>A0A096AZN9_9BACT</name>
<evidence type="ECO:0000313" key="3">
    <source>
        <dbReference type="Proteomes" id="UP000029578"/>
    </source>
</evidence>
<gene>
    <name evidence="2" type="ORF">HMPREF0661_02895</name>
</gene>
<dbReference type="Proteomes" id="UP000029578">
    <property type="component" value="Unassembled WGS sequence"/>
</dbReference>
<reference evidence="2 3" key="1">
    <citation type="submission" date="2014-07" db="EMBL/GenBank/DDBJ databases">
        <authorList>
            <person name="McCorrison J."/>
            <person name="Sanka R."/>
            <person name="Torralba M."/>
            <person name="Gillis M."/>
            <person name="Haft D.H."/>
            <person name="Methe B."/>
            <person name="Sutton G."/>
            <person name="Nelson K.E."/>
        </authorList>
    </citation>
    <scope>NUCLEOTIDE SEQUENCE [LARGE SCALE GENOMIC DNA]</scope>
    <source>
        <strain evidence="2 3">DNF00666</strain>
    </source>
</reference>
<organism evidence="2 3">
    <name type="scientific">Prevotella melaninogenica DNF00666</name>
    <dbReference type="NCBI Taxonomy" id="1401073"/>
    <lineage>
        <taxon>Bacteria</taxon>
        <taxon>Pseudomonadati</taxon>
        <taxon>Bacteroidota</taxon>
        <taxon>Bacteroidia</taxon>
        <taxon>Bacteroidales</taxon>
        <taxon>Prevotellaceae</taxon>
        <taxon>Prevotella</taxon>
    </lineage>
</organism>
<dbReference type="EMBL" id="JRNS01000186">
    <property type="protein sequence ID" value="KGF52528.1"/>
    <property type="molecule type" value="Genomic_DNA"/>
</dbReference>
<evidence type="ECO:0000313" key="2">
    <source>
        <dbReference type="EMBL" id="KGF52528.1"/>
    </source>
</evidence>
<evidence type="ECO:0000259" key="1">
    <source>
        <dbReference type="Pfam" id="PF03235"/>
    </source>
</evidence>
<dbReference type="AlphaFoldDB" id="A0A096AZN9"/>
<accession>A0A096AZN9</accession>
<sequence>MKNWRNKFMITNKTSFWNFISKNNIEIPIIQRDYAQGRDGKEYLRRNFLTELKRALDNELDDGESILKLDFVYGTIENDKLQPLDGQQRLTTLWLIHWYIALRAGKLIEAVEQLKKFSYETRISSREFFNCLCVPEHFTDFKADNSIVDFITTRTWFYSAWKQDPTIQSMLRMLSGTIINDKFGEDIIDGIEELFGNVETTTFVSYWEKLISDDSPIAFYHLSMKEFKLSDDLYIKMNARGKQLTNFENFKADLIGYIRRQATDGDKEWMELLDAKKGIPILLDTEWMDIFWKHRSKNNRVDEIYYAFMNRFFWNELFTANDNEGKLLPVGKGVLANGNETNTIENENHSYLYLNKEAYNAYGSFTPYLYDHGRIPRKFFEDLQEILHNFIQYQTELPKIKWLESFKFIPNYEEDKQTIADIRISKLSQLQRIVFFAVCKYFREGPAEETSLKRWMRIVRNIVSGQGEDGEDQIRSTPAVRKAIEYIDRLDSHNVYPSLIDNQEVNSSTDIDKRWNEEVEKAHQIMDGDKVRKYLGTCKKEDSNSYQTWEEIINDAEDWSFFKGSIRFLFHNAKGEVDWNDFDKKWENTKKLFKKESNEKESALNKDSSEPLKILFSRFTLENFEQKLWWKHRVFNNLPRTWLYFLLSNSLSLPVHSLLMGEKRLPLSPNSNDSKLNTLYQLSYTGLLDYIIQRDNAPWYWIRWYHEHLAIYPSGWGIFLNAKDRDDFLLHTKEVTVKQDVIVGNNEFLFGSDIRFEYKENTYCWERNDYIFLMSQDKDKNSNRAVRDDAMTELEDKYYCFKYKKEENTTEQLDRLLDEYKRIPS</sequence>
<feature type="domain" description="GmrSD restriction endonucleases N-terminal" evidence="1">
    <location>
        <begin position="19"/>
        <end position="254"/>
    </location>
</feature>
<comment type="caution">
    <text evidence="2">The sequence shown here is derived from an EMBL/GenBank/DDBJ whole genome shotgun (WGS) entry which is preliminary data.</text>
</comment>
<protein>
    <recommendedName>
        <fullName evidence="1">GmrSD restriction endonucleases N-terminal domain-containing protein</fullName>
    </recommendedName>
</protein>
<dbReference type="Pfam" id="PF03235">
    <property type="entry name" value="GmrSD_N"/>
    <property type="match status" value="1"/>
</dbReference>
<dbReference type="InterPro" id="IPR004919">
    <property type="entry name" value="GmrSD_N"/>
</dbReference>